<protein>
    <submittedName>
        <fullName evidence="1">DUF5908 family protein</fullName>
    </submittedName>
</protein>
<evidence type="ECO:0000313" key="1">
    <source>
        <dbReference type="EMBL" id="MFD2567839.1"/>
    </source>
</evidence>
<gene>
    <name evidence="1" type="ORF">ACFSRZ_10680</name>
</gene>
<organism evidence="1 2">
    <name type="scientific">Pseudotenacibaculum haliotis</name>
    <dbReference type="NCBI Taxonomy" id="1862138"/>
    <lineage>
        <taxon>Bacteria</taxon>
        <taxon>Pseudomonadati</taxon>
        <taxon>Bacteroidota</taxon>
        <taxon>Flavobacteriia</taxon>
        <taxon>Flavobacteriales</taxon>
        <taxon>Flavobacteriaceae</taxon>
        <taxon>Pseudotenacibaculum</taxon>
    </lineage>
</organism>
<dbReference type="InterPro" id="IPR045459">
    <property type="entry name" value="DUF5908"/>
</dbReference>
<evidence type="ECO:0000313" key="2">
    <source>
        <dbReference type="Proteomes" id="UP001597508"/>
    </source>
</evidence>
<accession>A0ABW5LV49</accession>
<sequence>MPIEIKEMHIKIHLDEGANKGNSTQDNQESLKGTEAIINTCVEAVMEILEKQKER</sequence>
<dbReference type="Proteomes" id="UP001597508">
    <property type="component" value="Unassembled WGS sequence"/>
</dbReference>
<comment type="caution">
    <text evidence="1">The sequence shown here is derived from an EMBL/GenBank/DDBJ whole genome shotgun (WGS) entry which is preliminary data.</text>
</comment>
<keyword evidence="2" id="KW-1185">Reference proteome</keyword>
<dbReference type="Pfam" id="PF19265">
    <property type="entry name" value="DUF5908"/>
    <property type="match status" value="1"/>
</dbReference>
<dbReference type="EMBL" id="JBHULH010000004">
    <property type="protein sequence ID" value="MFD2567839.1"/>
    <property type="molecule type" value="Genomic_DNA"/>
</dbReference>
<name>A0ABW5LV49_9FLAO</name>
<dbReference type="RefSeq" id="WP_379666545.1">
    <property type="nucleotide sequence ID" value="NZ_JBHULH010000004.1"/>
</dbReference>
<reference evidence="2" key="1">
    <citation type="journal article" date="2019" name="Int. J. Syst. Evol. Microbiol.">
        <title>The Global Catalogue of Microorganisms (GCM) 10K type strain sequencing project: providing services to taxonomists for standard genome sequencing and annotation.</title>
        <authorList>
            <consortium name="The Broad Institute Genomics Platform"/>
            <consortium name="The Broad Institute Genome Sequencing Center for Infectious Disease"/>
            <person name="Wu L."/>
            <person name="Ma J."/>
        </authorList>
    </citation>
    <scope>NUCLEOTIDE SEQUENCE [LARGE SCALE GENOMIC DNA]</scope>
    <source>
        <strain evidence="2">KCTC 52127</strain>
    </source>
</reference>
<proteinExistence type="predicted"/>